<dbReference type="Gene3D" id="3.20.20.80">
    <property type="entry name" value="Glycosidases"/>
    <property type="match status" value="1"/>
</dbReference>
<dbReference type="SMART" id="SM00758">
    <property type="entry name" value="PA14"/>
    <property type="match status" value="1"/>
</dbReference>
<dbReference type="Pfam" id="PF00728">
    <property type="entry name" value="Glyco_hydro_20"/>
    <property type="match status" value="1"/>
</dbReference>
<dbReference type="EC" id="3.2.1.52" evidence="3"/>
<dbReference type="PANTHER" id="PTHR22600:SF57">
    <property type="entry name" value="BETA-N-ACETYLHEXOSAMINIDASE"/>
    <property type="match status" value="1"/>
</dbReference>
<dbReference type="eggNOG" id="COG3525">
    <property type="taxonomic scope" value="Bacteria"/>
</dbReference>
<dbReference type="Proteomes" id="UP000017831">
    <property type="component" value="Unassembled WGS sequence"/>
</dbReference>
<dbReference type="InterPro" id="IPR037524">
    <property type="entry name" value="PA14/GLEYA"/>
</dbReference>
<feature type="active site" description="Proton donor" evidence="6">
    <location>
        <position position="355"/>
    </location>
</feature>
<evidence type="ECO:0000256" key="2">
    <source>
        <dbReference type="ARBA" id="ARBA00006285"/>
    </source>
</evidence>
<dbReference type="SUPFAM" id="SSF51445">
    <property type="entry name" value="(Trans)glycosidases"/>
    <property type="match status" value="1"/>
</dbReference>
<evidence type="ECO:0000256" key="5">
    <source>
        <dbReference type="ARBA" id="ARBA00023295"/>
    </source>
</evidence>
<dbReference type="GO" id="GO:0030203">
    <property type="term" value="P:glycosaminoglycan metabolic process"/>
    <property type="evidence" value="ECO:0007669"/>
    <property type="project" value="TreeGrafter"/>
</dbReference>
<feature type="signal peptide" evidence="7">
    <location>
        <begin position="1"/>
        <end position="23"/>
    </location>
</feature>
<comment type="similarity">
    <text evidence="2">Belongs to the glycosyl hydrolase 20 family.</text>
</comment>
<evidence type="ECO:0000313" key="10">
    <source>
        <dbReference type="Proteomes" id="UP000017831"/>
    </source>
</evidence>
<dbReference type="Gene3D" id="3.30.379.10">
    <property type="entry name" value="Chitobiase/beta-hexosaminidase domain 2-like"/>
    <property type="match status" value="1"/>
</dbReference>
<dbReference type="Pfam" id="PF02838">
    <property type="entry name" value="Glyco_hydro_20b"/>
    <property type="match status" value="1"/>
</dbReference>
<dbReference type="InterPro" id="IPR017853">
    <property type="entry name" value="GH"/>
</dbReference>
<dbReference type="PANTHER" id="PTHR22600">
    <property type="entry name" value="BETA-HEXOSAMINIDASE"/>
    <property type="match status" value="1"/>
</dbReference>
<organism evidence="9 10">
    <name type="scientific">Phocaeicola massiliensis B84634 = Timone 84634 = DSM 17679 = JCM 13223</name>
    <dbReference type="NCBI Taxonomy" id="1121098"/>
    <lineage>
        <taxon>Bacteria</taxon>
        <taxon>Pseudomonadati</taxon>
        <taxon>Bacteroidota</taxon>
        <taxon>Bacteroidia</taxon>
        <taxon>Bacteroidales</taxon>
        <taxon>Bacteroidaceae</taxon>
        <taxon>Phocaeicola</taxon>
    </lineage>
</organism>
<sequence>MIKQTYKKWIAACTVTSSLLLGACTSTPPSVRDVSIVPLPNNVQQDSSAFVLPKSCTIGITDSRLAPAAEYLAGILSPSTGYNIKVQDGEGTITLSLGEVEGKEGAYQLKTDTKKINIKGNSYGGVIAGIESLRQLFPPQIESKQIVDGVDWAIPSVEINDAPRFTWRGIMLDVSRHFYSKDEVKELLDVMALYKMNKFHWHLTDDQGWRIEIKKYPLLTEKGAWRKFNSHDKECIRQSKVNDNSDMAIPESKIRIVEGDTLYGGYYTQEDIKEVIAYAKVRGIDIVPEIDMPGHMLAAISNYEGVSCFDETGWGTTFSSPVCPGKDSAIEFCKNVYSELIELFPYKYVHIGGDEVEKTNWKKCPDCQKRMRDNKLKTEEELQSWFIHDMEKFFNDKGKEMIGWDEIIEGGLSKTATVMWWRSWAKNAPSKTTGQGNPIIFTPNGQFYLDYQEDKNSVANIYNYDPMSEIQNAEMQPLVLGVQGNVWCEWIPSRERMQYMAIPRLLAIAELGWSNPSQKDWNAFARRLANQFERLNIMNINYRIPDLEGFNKTNAFIGEGIVNITCLDPSAEIHYTTDGSVPTLQSPKYDGPVKVTETTDFTFRTFRPNGKPGDITTTRFIKSEYTPAVTAAPSNPGLKATWHEFKGNKCTEIEKAPVNGNYSIEDVMIPKKVKGNIGLIIKGYINAPQDDIYTFALLSDDGSTLVIDGEQVIDNDGPHGPREVVGQKALAKGYHPIEIRYFDQNGGQLKMKVSGNDGKEIPFTHLYAH</sequence>
<keyword evidence="10" id="KW-1185">Reference proteome</keyword>
<keyword evidence="5" id="KW-0326">Glycosidase</keyword>
<protein>
    <recommendedName>
        <fullName evidence="3">beta-N-acetylhexosaminidase</fullName>
        <ecNumber evidence="3">3.2.1.52</ecNumber>
    </recommendedName>
</protein>
<dbReference type="InterPro" id="IPR029018">
    <property type="entry name" value="Hex-like_dom2"/>
</dbReference>
<evidence type="ECO:0000259" key="8">
    <source>
        <dbReference type="PROSITE" id="PS51820"/>
    </source>
</evidence>
<dbReference type="CDD" id="cd06563">
    <property type="entry name" value="GH20_chitobiase-like"/>
    <property type="match status" value="1"/>
</dbReference>
<dbReference type="InterPro" id="IPR026876">
    <property type="entry name" value="Fn3_assoc_repeat"/>
</dbReference>
<keyword evidence="7" id="KW-0732">Signal</keyword>
<dbReference type="GO" id="GO:0016020">
    <property type="term" value="C:membrane"/>
    <property type="evidence" value="ECO:0007669"/>
    <property type="project" value="TreeGrafter"/>
</dbReference>
<name>U6RQC6_9BACT</name>
<dbReference type="HOGENOM" id="CLU_007082_5_0_10"/>
<dbReference type="PROSITE" id="PS51257">
    <property type="entry name" value="PROKAR_LIPOPROTEIN"/>
    <property type="match status" value="1"/>
</dbReference>
<comment type="caution">
    <text evidence="9">The sequence shown here is derived from an EMBL/GenBank/DDBJ whole genome shotgun (WGS) entry which is preliminary data.</text>
</comment>
<evidence type="ECO:0000256" key="6">
    <source>
        <dbReference type="PIRSR" id="PIRSR625705-1"/>
    </source>
</evidence>
<evidence type="ECO:0000256" key="4">
    <source>
        <dbReference type="ARBA" id="ARBA00022801"/>
    </source>
</evidence>
<keyword evidence="4" id="KW-0378">Hydrolase</keyword>
<dbReference type="GO" id="GO:0004563">
    <property type="term" value="F:beta-N-acetylhexosaminidase activity"/>
    <property type="evidence" value="ECO:0007669"/>
    <property type="project" value="UniProtKB-EC"/>
</dbReference>
<dbReference type="PROSITE" id="PS51820">
    <property type="entry name" value="PA14"/>
    <property type="match status" value="1"/>
</dbReference>
<dbReference type="GO" id="GO:0005975">
    <property type="term" value="P:carbohydrate metabolic process"/>
    <property type="evidence" value="ECO:0007669"/>
    <property type="project" value="InterPro"/>
</dbReference>
<dbReference type="Pfam" id="PF13287">
    <property type="entry name" value="Fn3_assoc"/>
    <property type="match status" value="1"/>
</dbReference>
<dbReference type="Pfam" id="PF07691">
    <property type="entry name" value="PA14"/>
    <property type="match status" value="1"/>
</dbReference>
<dbReference type="PRINTS" id="PR00738">
    <property type="entry name" value="GLHYDRLASE20"/>
</dbReference>
<dbReference type="InterPro" id="IPR025705">
    <property type="entry name" value="Beta_hexosaminidase_sua/sub"/>
</dbReference>
<proteinExistence type="inferred from homology"/>
<dbReference type="STRING" id="1121098.HMPREF1534_00216"/>
<dbReference type="SUPFAM" id="SSF56988">
    <property type="entry name" value="Anthrax protective antigen"/>
    <property type="match status" value="1"/>
</dbReference>
<dbReference type="PATRIC" id="fig|1121098.3.peg.216"/>
<dbReference type="InterPro" id="IPR015882">
    <property type="entry name" value="HEX_bac_N"/>
</dbReference>
<evidence type="ECO:0000256" key="1">
    <source>
        <dbReference type="ARBA" id="ARBA00001231"/>
    </source>
</evidence>
<feature type="chain" id="PRO_5004676943" description="beta-N-acetylhexosaminidase" evidence="7">
    <location>
        <begin position="24"/>
        <end position="769"/>
    </location>
</feature>
<reference evidence="9 10" key="1">
    <citation type="submission" date="2013-04" db="EMBL/GenBank/DDBJ databases">
        <title>The Genome Sequence of Bacteroides massiliensis DSM 17679.</title>
        <authorList>
            <consortium name="The Broad Institute Genomics Platform"/>
            <person name="Earl A."/>
            <person name="Ward D."/>
            <person name="Feldgarden M."/>
            <person name="Gevers D."/>
            <person name="Martens E."/>
            <person name="Fenner L."/>
            <person name="Roux V."/>
            <person name="Mallet M.N."/>
            <person name="Raoult D."/>
            <person name="Walker B."/>
            <person name="Young S."/>
            <person name="Zeng Q."/>
            <person name="Gargeya S."/>
            <person name="Fitzgerald M."/>
            <person name="Haas B."/>
            <person name="Abouelleil A."/>
            <person name="Allen A.W."/>
            <person name="Alvarado L."/>
            <person name="Arachchi H.M."/>
            <person name="Berlin A.M."/>
            <person name="Chapman S.B."/>
            <person name="Gainer-Dewar J."/>
            <person name="Goldberg J."/>
            <person name="Griggs A."/>
            <person name="Gujja S."/>
            <person name="Hansen M."/>
            <person name="Howarth C."/>
            <person name="Imamovic A."/>
            <person name="Ireland A."/>
            <person name="Larimer J."/>
            <person name="McCowan C."/>
            <person name="Murphy C."/>
            <person name="Pearson M."/>
            <person name="Poon T.W."/>
            <person name="Priest M."/>
            <person name="Roberts A."/>
            <person name="Saif S."/>
            <person name="Shea T."/>
            <person name="Sisk P."/>
            <person name="Sykes S."/>
            <person name="Wortman J."/>
            <person name="Nusbaum C."/>
            <person name="Birren B."/>
        </authorList>
    </citation>
    <scope>NUCLEOTIDE SEQUENCE [LARGE SCALE GENOMIC DNA]</scope>
    <source>
        <strain evidence="10">B84634 / Timone 84634 / DSM 17679 / JCM 13223</strain>
    </source>
</reference>
<dbReference type="GeneID" id="60063703"/>
<accession>U6RQC6</accession>
<dbReference type="InterPro" id="IPR011658">
    <property type="entry name" value="PA14_dom"/>
</dbReference>
<dbReference type="OrthoDB" id="1090159at2"/>
<comment type="catalytic activity">
    <reaction evidence="1">
        <text>Hydrolysis of terminal non-reducing N-acetyl-D-hexosamine residues in N-acetyl-beta-D-hexosaminides.</text>
        <dbReference type="EC" id="3.2.1.52"/>
    </reaction>
</comment>
<dbReference type="Gene3D" id="3.90.182.10">
    <property type="entry name" value="Toxin - Anthrax Protective Antigen,domain 1"/>
    <property type="match status" value="1"/>
</dbReference>
<evidence type="ECO:0000256" key="3">
    <source>
        <dbReference type="ARBA" id="ARBA00012663"/>
    </source>
</evidence>
<evidence type="ECO:0000256" key="7">
    <source>
        <dbReference type="SAM" id="SignalP"/>
    </source>
</evidence>
<dbReference type="AlphaFoldDB" id="U6RQC6"/>
<gene>
    <name evidence="9" type="ORF">HMPREF1534_00216</name>
</gene>
<dbReference type="SUPFAM" id="SSF55545">
    <property type="entry name" value="beta-N-acetylhexosaminidase-like domain"/>
    <property type="match status" value="1"/>
</dbReference>
<feature type="domain" description="PA14" evidence="8">
    <location>
        <begin position="633"/>
        <end position="769"/>
    </location>
</feature>
<dbReference type="RefSeq" id="WP_005935936.1">
    <property type="nucleotide sequence ID" value="NZ_KB890364.1"/>
</dbReference>
<dbReference type="EMBL" id="AQHY01000004">
    <property type="protein sequence ID" value="EOA58252.1"/>
    <property type="molecule type" value="Genomic_DNA"/>
</dbReference>
<dbReference type="InterPro" id="IPR015883">
    <property type="entry name" value="Glyco_hydro_20_cat"/>
</dbReference>
<evidence type="ECO:0000313" key="9">
    <source>
        <dbReference type="EMBL" id="EOA58252.1"/>
    </source>
</evidence>